<organism evidence="2">
    <name type="scientific">marine sediment metagenome</name>
    <dbReference type="NCBI Taxonomy" id="412755"/>
    <lineage>
        <taxon>unclassified sequences</taxon>
        <taxon>metagenomes</taxon>
        <taxon>ecological metagenomes</taxon>
    </lineage>
</organism>
<name>A0A0F9CJV4_9ZZZZ</name>
<protein>
    <submittedName>
        <fullName evidence="2">Uncharacterized protein</fullName>
    </submittedName>
</protein>
<evidence type="ECO:0000313" key="2">
    <source>
        <dbReference type="EMBL" id="KKL26702.1"/>
    </source>
</evidence>
<accession>A0A0F9CJV4</accession>
<gene>
    <name evidence="2" type="ORF">LCGC14_2392680</name>
</gene>
<evidence type="ECO:0000256" key="1">
    <source>
        <dbReference type="SAM" id="MobiDB-lite"/>
    </source>
</evidence>
<comment type="caution">
    <text evidence="2">The sequence shown here is derived from an EMBL/GenBank/DDBJ whole genome shotgun (WGS) entry which is preliminary data.</text>
</comment>
<dbReference type="EMBL" id="LAZR01035740">
    <property type="protein sequence ID" value="KKL26702.1"/>
    <property type="molecule type" value="Genomic_DNA"/>
</dbReference>
<sequence>MGRRSKVVKPTAAEQRVIDA</sequence>
<reference evidence="2" key="1">
    <citation type="journal article" date="2015" name="Nature">
        <title>Complex archaea that bridge the gap between prokaryotes and eukaryotes.</title>
        <authorList>
            <person name="Spang A."/>
            <person name="Saw J.H."/>
            <person name="Jorgensen S.L."/>
            <person name="Zaremba-Niedzwiedzka K."/>
            <person name="Martijn J."/>
            <person name="Lind A.E."/>
            <person name="van Eijk R."/>
            <person name="Schleper C."/>
            <person name="Guy L."/>
            <person name="Ettema T.J."/>
        </authorList>
    </citation>
    <scope>NUCLEOTIDE SEQUENCE</scope>
</reference>
<feature type="region of interest" description="Disordered" evidence="1">
    <location>
        <begin position="1"/>
        <end position="20"/>
    </location>
</feature>
<feature type="non-terminal residue" evidence="2">
    <location>
        <position position="20"/>
    </location>
</feature>
<proteinExistence type="predicted"/>
<dbReference type="AlphaFoldDB" id="A0A0F9CJV4"/>